<name>A0ABU0E326_9FIRM</name>
<gene>
    <name evidence="2" type="ORF">J2S15_002038</name>
</gene>
<dbReference type="EMBL" id="JAUSUR010000003">
    <property type="protein sequence ID" value="MDQ0361291.1"/>
    <property type="molecule type" value="Genomic_DNA"/>
</dbReference>
<proteinExistence type="predicted"/>
<sequence>MANYLIVTDTTSAMNLEIAEKHGIELVPLSVVISGKEFKDLIDISNEVLYEKLRDGLVPTTSQPSTGYIMEKMEKWKEENYDAIIILTCSSDLSGTNANFHMVKEQLGMDNVYVVDTRSVGAPILDGAIRAKEMADEGASVQDILLMLDKKYQNQFSFLFPETLTQLKKGGRISPIAANMASLLKIKPLLYLKEDGSVVDKFGFARTEGKIVQLIIDKFKDLNVNSLTNKIYISHADNLRGAQKVEQLCKALFDNIDCEIVELPSVLTCHGGLGCIAVQSTLKI</sequence>
<dbReference type="NCBIfam" id="TIGR00762">
    <property type="entry name" value="DegV"/>
    <property type="match status" value="1"/>
</dbReference>
<protein>
    <submittedName>
        <fullName evidence="2">DegV family protein with EDD domain</fullName>
    </submittedName>
</protein>
<reference evidence="2 3" key="1">
    <citation type="submission" date="2023-07" db="EMBL/GenBank/DDBJ databases">
        <title>Genomic Encyclopedia of Type Strains, Phase IV (KMG-IV): sequencing the most valuable type-strain genomes for metagenomic binning, comparative biology and taxonomic classification.</title>
        <authorList>
            <person name="Goeker M."/>
        </authorList>
    </citation>
    <scope>NUCLEOTIDE SEQUENCE [LARGE SCALE GENOMIC DNA]</scope>
    <source>
        <strain evidence="2 3">DSM 16784</strain>
    </source>
</reference>
<dbReference type="Proteomes" id="UP001230220">
    <property type="component" value="Unassembled WGS sequence"/>
</dbReference>
<keyword evidence="3" id="KW-1185">Reference proteome</keyword>
<dbReference type="PANTHER" id="PTHR33434:SF2">
    <property type="entry name" value="FATTY ACID-BINDING PROTEIN TM_1468"/>
    <property type="match status" value="1"/>
</dbReference>
<dbReference type="SUPFAM" id="SSF82549">
    <property type="entry name" value="DAK1/DegV-like"/>
    <property type="match status" value="1"/>
</dbReference>
<evidence type="ECO:0000256" key="1">
    <source>
        <dbReference type="ARBA" id="ARBA00023121"/>
    </source>
</evidence>
<dbReference type="PANTHER" id="PTHR33434">
    <property type="entry name" value="DEGV DOMAIN-CONTAINING PROTEIN DR_1986-RELATED"/>
    <property type="match status" value="1"/>
</dbReference>
<dbReference type="Gene3D" id="3.30.1180.10">
    <property type="match status" value="1"/>
</dbReference>
<dbReference type="PROSITE" id="PS51482">
    <property type="entry name" value="DEGV"/>
    <property type="match status" value="1"/>
</dbReference>
<dbReference type="InterPro" id="IPR050270">
    <property type="entry name" value="DegV_domain_contain"/>
</dbReference>
<dbReference type="RefSeq" id="WP_307407891.1">
    <property type="nucleotide sequence ID" value="NZ_JAUSUR010000003.1"/>
</dbReference>
<accession>A0ABU0E326</accession>
<dbReference type="InterPro" id="IPR003797">
    <property type="entry name" value="DegV"/>
</dbReference>
<dbReference type="Gene3D" id="3.40.50.10170">
    <property type="match status" value="1"/>
</dbReference>
<organism evidence="2 3">
    <name type="scientific">Breznakia pachnodae</name>
    <dbReference type="NCBI Taxonomy" id="265178"/>
    <lineage>
        <taxon>Bacteria</taxon>
        <taxon>Bacillati</taxon>
        <taxon>Bacillota</taxon>
        <taxon>Erysipelotrichia</taxon>
        <taxon>Erysipelotrichales</taxon>
        <taxon>Erysipelotrichaceae</taxon>
        <taxon>Breznakia</taxon>
    </lineage>
</organism>
<keyword evidence="1" id="KW-0446">Lipid-binding</keyword>
<evidence type="ECO:0000313" key="3">
    <source>
        <dbReference type="Proteomes" id="UP001230220"/>
    </source>
</evidence>
<dbReference type="InterPro" id="IPR043168">
    <property type="entry name" value="DegV_C"/>
</dbReference>
<evidence type="ECO:0000313" key="2">
    <source>
        <dbReference type="EMBL" id="MDQ0361291.1"/>
    </source>
</evidence>
<dbReference type="Pfam" id="PF02645">
    <property type="entry name" value="DegV"/>
    <property type="match status" value="1"/>
</dbReference>
<comment type="caution">
    <text evidence="2">The sequence shown here is derived from an EMBL/GenBank/DDBJ whole genome shotgun (WGS) entry which is preliminary data.</text>
</comment>